<dbReference type="EMBL" id="JAMZEJ010000001">
    <property type="protein sequence ID" value="MCQ8239394.1"/>
    <property type="molecule type" value="Genomic_DNA"/>
</dbReference>
<organism evidence="1 2">
    <name type="scientific">Rhizosaccharibacter radicis</name>
    <dbReference type="NCBI Taxonomy" id="2782605"/>
    <lineage>
        <taxon>Bacteria</taxon>
        <taxon>Pseudomonadati</taxon>
        <taxon>Pseudomonadota</taxon>
        <taxon>Alphaproteobacteria</taxon>
        <taxon>Acetobacterales</taxon>
        <taxon>Acetobacteraceae</taxon>
        <taxon>Rhizosaccharibacter</taxon>
    </lineage>
</organism>
<dbReference type="RefSeq" id="WP_422918135.1">
    <property type="nucleotide sequence ID" value="NZ_JAMZEJ010000001.1"/>
</dbReference>
<evidence type="ECO:0000313" key="2">
    <source>
        <dbReference type="Proteomes" id="UP001524547"/>
    </source>
</evidence>
<keyword evidence="2" id="KW-1185">Reference proteome</keyword>
<accession>A0ABT1VST2</accession>
<dbReference type="Proteomes" id="UP001524547">
    <property type="component" value="Unassembled WGS sequence"/>
</dbReference>
<proteinExistence type="predicted"/>
<reference evidence="1 2" key="1">
    <citation type="submission" date="2022-06" db="EMBL/GenBank/DDBJ databases">
        <title>Rhizosaccharibacter gen. nov. sp. nov. KSS12, endophytic bacteria isolated from sugarcane.</title>
        <authorList>
            <person name="Pitiwittayakul N."/>
        </authorList>
    </citation>
    <scope>NUCLEOTIDE SEQUENCE [LARGE SCALE GENOMIC DNA]</scope>
    <source>
        <strain evidence="1 2">KSS12</strain>
    </source>
</reference>
<evidence type="ECO:0000313" key="1">
    <source>
        <dbReference type="EMBL" id="MCQ8239394.1"/>
    </source>
</evidence>
<comment type="caution">
    <text evidence="1">The sequence shown here is derived from an EMBL/GenBank/DDBJ whole genome shotgun (WGS) entry which is preliminary data.</text>
</comment>
<protein>
    <recommendedName>
        <fullName evidence="3">(2Fe-2S) ferredoxin domain-containing protein</fullName>
    </recommendedName>
</protein>
<name>A0ABT1VST2_9PROT</name>
<evidence type="ECO:0008006" key="3">
    <source>
        <dbReference type="Google" id="ProtNLM"/>
    </source>
</evidence>
<sequence>MSAKSAASPGTLRVLNQPWRDSLVVCRKCGKKLKGGFGPKNKHSLSRMLRLFLRENGQRQALRIVESGCLGVCPKRAVALLQGSRPGQVLLMPEGLPAEDAARCLGVAVPPATAPEDAGDAGA</sequence>
<gene>
    <name evidence="1" type="ORF">NFI88_00880</name>
</gene>